<feature type="transmembrane region" description="Helical" evidence="2">
    <location>
        <begin position="161"/>
        <end position="181"/>
    </location>
</feature>
<evidence type="ECO:0000313" key="5">
    <source>
        <dbReference type="Proteomes" id="UP000214365"/>
    </source>
</evidence>
<dbReference type="Proteomes" id="UP000214365">
    <property type="component" value="Unassembled WGS sequence"/>
</dbReference>
<keyword evidence="2" id="KW-0472">Membrane</keyword>
<keyword evidence="5" id="KW-1185">Reference proteome</keyword>
<reference evidence="4 5" key="1">
    <citation type="submission" date="2015-06" db="EMBL/GenBank/DDBJ databases">
        <title>Talaromyces atroroseus IBT 11181 draft genome.</title>
        <authorList>
            <person name="Rasmussen K.B."/>
            <person name="Rasmussen S."/>
            <person name="Petersen B."/>
            <person name="Sicheritz-Ponten T."/>
            <person name="Mortensen U.H."/>
            <person name="Thrane U."/>
        </authorList>
    </citation>
    <scope>NUCLEOTIDE SEQUENCE [LARGE SCALE GENOMIC DNA]</scope>
    <source>
        <strain evidence="4 5">IBT 11181</strain>
    </source>
</reference>
<evidence type="ECO:0000256" key="1">
    <source>
        <dbReference type="SAM" id="MobiDB-lite"/>
    </source>
</evidence>
<feature type="region of interest" description="Disordered" evidence="1">
    <location>
        <begin position="123"/>
        <end position="153"/>
    </location>
</feature>
<evidence type="ECO:0000256" key="3">
    <source>
        <dbReference type="SAM" id="SignalP"/>
    </source>
</evidence>
<evidence type="ECO:0008006" key="6">
    <source>
        <dbReference type="Google" id="ProtNLM"/>
    </source>
</evidence>
<feature type="region of interest" description="Disordered" evidence="1">
    <location>
        <begin position="188"/>
        <end position="230"/>
    </location>
</feature>
<comment type="caution">
    <text evidence="4">The sequence shown here is derived from an EMBL/GenBank/DDBJ whole genome shotgun (WGS) entry which is preliminary data.</text>
</comment>
<keyword evidence="2" id="KW-0812">Transmembrane</keyword>
<feature type="signal peptide" evidence="3">
    <location>
        <begin position="1"/>
        <end position="17"/>
    </location>
</feature>
<evidence type="ECO:0000256" key="2">
    <source>
        <dbReference type="SAM" id="Phobius"/>
    </source>
</evidence>
<dbReference type="STRING" id="1441469.A0A225AWK7"/>
<evidence type="ECO:0000313" key="4">
    <source>
        <dbReference type="EMBL" id="OKL59999.1"/>
    </source>
</evidence>
<protein>
    <recommendedName>
        <fullName evidence="6">Mid2 domain-containing protein</fullName>
    </recommendedName>
</protein>
<feature type="chain" id="PRO_5012962931" description="Mid2 domain-containing protein" evidence="3">
    <location>
        <begin position="18"/>
        <end position="230"/>
    </location>
</feature>
<organism evidence="4 5">
    <name type="scientific">Talaromyces atroroseus</name>
    <dbReference type="NCBI Taxonomy" id="1441469"/>
    <lineage>
        <taxon>Eukaryota</taxon>
        <taxon>Fungi</taxon>
        <taxon>Dikarya</taxon>
        <taxon>Ascomycota</taxon>
        <taxon>Pezizomycotina</taxon>
        <taxon>Eurotiomycetes</taxon>
        <taxon>Eurotiomycetidae</taxon>
        <taxon>Eurotiales</taxon>
        <taxon>Trichocomaceae</taxon>
        <taxon>Talaromyces</taxon>
        <taxon>Talaromyces sect. Trachyspermi</taxon>
    </lineage>
</organism>
<keyword evidence="3" id="KW-0732">Signal</keyword>
<proteinExistence type="predicted"/>
<keyword evidence="2" id="KW-1133">Transmembrane helix</keyword>
<dbReference type="GeneID" id="31004327"/>
<dbReference type="AlphaFoldDB" id="A0A225AWK7"/>
<dbReference type="RefSeq" id="XP_020120120.1">
    <property type="nucleotide sequence ID" value="XM_020266857.1"/>
</dbReference>
<accession>A0A225AWK7</accession>
<dbReference type="EMBL" id="LFMY01000006">
    <property type="protein sequence ID" value="OKL59999.1"/>
    <property type="molecule type" value="Genomic_DNA"/>
</dbReference>
<sequence>MPTIWYLWWLFFLAVNSYYFTNPPPPAGDTPNTVYTLGSNFDVQWASYNGESNSLDLVMEQADTGQQYDIFRNYSGLWQYPWVLSLASNQSLATTNQFFFVLYITGDSVEAAQSHNFNLTVSASTTSSTVGPTSTSTASSTPSSTSNNTQSSGALTTGAKVGLGVGIPVAVIVGIGAGILFTRRSRKKNVTEPTLPQPYQYQPSYVQVPRAELENTKPSPSEMPANSEPE</sequence>
<gene>
    <name evidence="4" type="ORF">UA08_04572</name>
</gene>
<feature type="compositionally biased region" description="Low complexity" evidence="1">
    <location>
        <begin position="197"/>
        <end position="209"/>
    </location>
</feature>
<name>A0A225AWK7_TALAT</name>